<dbReference type="EMBL" id="VHJK01000001">
    <property type="protein sequence ID" value="TRD11865.1"/>
    <property type="molecule type" value="Genomic_DNA"/>
</dbReference>
<dbReference type="RefSeq" id="WP_142788138.1">
    <property type="nucleotide sequence ID" value="NZ_VHJK01000001.1"/>
</dbReference>
<sequence>MKSTDGSASINVSANGNGQMAGTVVFQDVNYAVTGEWAAADSVPGRNYSAFFLGGSDDQTAPEFIAVGGTMKGPGSAPVSISMNLIRTDSTDGLQYGWSGEMVPA</sequence>
<keyword evidence="2" id="KW-1185">Reference proteome</keyword>
<gene>
    <name evidence="1" type="ORF">FGU71_08365</name>
</gene>
<comment type="caution">
    <text evidence="1">The sequence shown here is derived from an EMBL/GenBank/DDBJ whole genome shotgun (WGS) entry which is preliminary data.</text>
</comment>
<protein>
    <submittedName>
        <fullName evidence="1">Uncharacterized protein</fullName>
    </submittedName>
</protein>
<dbReference type="AlphaFoldDB" id="A0A547PCL2"/>
<organism evidence="1 2">
    <name type="scientific">Erythrobacter insulae</name>
    <dbReference type="NCBI Taxonomy" id="2584124"/>
    <lineage>
        <taxon>Bacteria</taxon>
        <taxon>Pseudomonadati</taxon>
        <taxon>Pseudomonadota</taxon>
        <taxon>Alphaproteobacteria</taxon>
        <taxon>Sphingomonadales</taxon>
        <taxon>Erythrobacteraceae</taxon>
        <taxon>Erythrobacter/Porphyrobacter group</taxon>
        <taxon>Erythrobacter</taxon>
    </lineage>
</organism>
<dbReference type="OrthoDB" id="9847760at2"/>
<name>A0A547PCL2_9SPHN</name>
<reference evidence="1 2" key="1">
    <citation type="submission" date="2019-06" db="EMBL/GenBank/DDBJ databases">
        <title>Erythrobacter insulae sp. nov., isolated from a tidal flat.</title>
        <authorList>
            <person name="Yoon J.-H."/>
        </authorList>
    </citation>
    <scope>NUCLEOTIDE SEQUENCE [LARGE SCALE GENOMIC DNA]</scope>
    <source>
        <strain evidence="1 2">JBTF-M21</strain>
    </source>
</reference>
<accession>A0A547PCL2</accession>
<proteinExistence type="predicted"/>
<evidence type="ECO:0000313" key="2">
    <source>
        <dbReference type="Proteomes" id="UP000316343"/>
    </source>
</evidence>
<evidence type="ECO:0000313" key="1">
    <source>
        <dbReference type="EMBL" id="TRD11865.1"/>
    </source>
</evidence>
<dbReference type="Proteomes" id="UP000316343">
    <property type="component" value="Unassembled WGS sequence"/>
</dbReference>